<dbReference type="EMBL" id="AMGY01000001">
    <property type="protein sequence ID" value="EXJ91936.1"/>
    <property type="molecule type" value="Genomic_DNA"/>
</dbReference>
<evidence type="ECO:0000313" key="5">
    <source>
        <dbReference type="Proteomes" id="UP000019478"/>
    </source>
</evidence>
<feature type="region of interest" description="Disordered" evidence="2">
    <location>
        <begin position="1"/>
        <end position="111"/>
    </location>
</feature>
<dbReference type="RefSeq" id="XP_007728826.1">
    <property type="nucleotide sequence ID" value="XM_007730636.1"/>
</dbReference>
<feature type="compositionally biased region" description="Basic and acidic residues" evidence="2">
    <location>
        <begin position="393"/>
        <end position="415"/>
    </location>
</feature>
<dbReference type="Pfam" id="PF13257">
    <property type="entry name" value="DUF4048"/>
    <property type="match status" value="1"/>
</dbReference>
<feature type="compositionally biased region" description="Basic and acidic residues" evidence="2">
    <location>
        <begin position="475"/>
        <end position="486"/>
    </location>
</feature>
<name>W9YRR8_9EURO</name>
<feature type="region of interest" description="Disordered" evidence="2">
    <location>
        <begin position="237"/>
        <end position="257"/>
    </location>
</feature>
<feature type="compositionally biased region" description="Low complexity" evidence="2">
    <location>
        <begin position="32"/>
        <end position="41"/>
    </location>
</feature>
<dbReference type="GeneID" id="19164626"/>
<sequence>MASESRPQLPTATATIRQNDLNGETKTPPSPTSALSTTNAAARRHAKGLSLNLPILLPPTPQMSQAQSPTANSSYQSPLDSARSSPRARASPFRHSDPVTETGEPSKSRTSSDFFTLLAAQERKVLELREELHKAEADLLGLKKQWASYEANKKREEVKHVKKLQPLPLDDVTATGRELVFAEDEADEERRKKIAMVGRANTFNSPAVNNNGSGASSLARKGSKRVFEGGRHTRALSLLSPTSSKPGRAATAKSRDERIGQVDALPETEPGNVLTQPSFPGMPALDGLISGDPLQLGFGKTYKELAAHRRSLPPVAADLLVKQGKQVYDGMREGLWTFWEDIRQATVGEEGINGTAQQQRPTKPTTQKKTARKASNGAGLGLQKTKTSSSTEDGERGRSSKEGSFWREFGLDTPKRQPATPPVETGQDTARGHVPQKSSTDSTNPPSLLPDLNDNEEEVEDAWDAWDSPVTIRQAAERPWDNKEVSGPETGPDPGPASEHNTVTVSVAVQKAEQADDTLPWPEIQKLTPTKLTRTVSDLMREWDAGSNSNGGGMNVKESTSIPNGLASERSNLTDLADANGQAHHPLDSPHM</sequence>
<proteinExistence type="predicted"/>
<organism evidence="4 5">
    <name type="scientific">Capronia epimyces CBS 606.96</name>
    <dbReference type="NCBI Taxonomy" id="1182542"/>
    <lineage>
        <taxon>Eukaryota</taxon>
        <taxon>Fungi</taxon>
        <taxon>Dikarya</taxon>
        <taxon>Ascomycota</taxon>
        <taxon>Pezizomycotina</taxon>
        <taxon>Eurotiomycetes</taxon>
        <taxon>Chaetothyriomycetidae</taxon>
        <taxon>Chaetothyriales</taxon>
        <taxon>Herpotrichiellaceae</taxon>
        <taxon>Capronia</taxon>
    </lineage>
</organism>
<feature type="compositionally biased region" description="Polar residues" evidence="2">
    <location>
        <begin position="62"/>
        <end position="76"/>
    </location>
</feature>
<feature type="compositionally biased region" description="Polar residues" evidence="2">
    <location>
        <begin position="557"/>
        <end position="574"/>
    </location>
</feature>
<feature type="region of interest" description="Disordered" evidence="2">
    <location>
        <begin position="542"/>
        <end position="592"/>
    </location>
</feature>
<feature type="compositionally biased region" description="Acidic residues" evidence="2">
    <location>
        <begin position="453"/>
        <end position="464"/>
    </location>
</feature>
<evidence type="ECO:0000256" key="2">
    <source>
        <dbReference type="SAM" id="MobiDB-lite"/>
    </source>
</evidence>
<feature type="region of interest" description="Disordered" evidence="2">
    <location>
        <begin position="350"/>
        <end position="501"/>
    </location>
</feature>
<feature type="compositionally biased region" description="Polar residues" evidence="2">
    <location>
        <begin position="436"/>
        <end position="446"/>
    </location>
</feature>
<feature type="compositionally biased region" description="Polar residues" evidence="2">
    <location>
        <begin position="1"/>
        <end position="25"/>
    </location>
</feature>
<feature type="coiled-coil region" evidence="1">
    <location>
        <begin position="118"/>
        <end position="145"/>
    </location>
</feature>
<feature type="domain" description="DUF4048" evidence="3">
    <location>
        <begin position="232"/>
        <end position="472"/>
    </location>
</feature>
<evidence type="ECO:0000259" key="3">
    <source>
        <dbReference type="Pfam" id="PF13257"/>
    </source>
</evidence>
<dbReference type="InterPro" id="IPR025122">
    <property type="entry name" value="DUF4048"/>
</dbReference>
<dbReference type="Proteomes" id="UP000019478">
    <property type="component" value="Unassembled WGS sequence"/>
</dbReference>
<keyword evidence="5" id="KW-1185">Reference proteome</keyword>
<gene>
    <name evidence="4" type="ORF">A1O3_00486</name>
</gene>
<dbReference type="AlphaFoldDB" id="W9YRR8"/>
<protein>
    <recommendedName>
        <fullName evidence="3">DUF4048 domain-containing protein</fullName>
    </recommendedName>
</protein>
<evidence type="ECO:0000313" key="4">
    <source>
        <dbReference type="EMBL" id="EXJ91936.1"/>
    </source>
</evidence>
<evidence type="ECO:0000256" key="1">
    <source>
        <dbReference type="SAM" id="Coils"/>
    </source>
</evidence>
<keyword evidence="1" id="KW-0175">Coiled coil</keyword>
<accession>W9YRR8</accession>
<feature type="compositionally biased region" description="Low complexity" evidence="2">
    <location>
        <begin position="355"/>
        <end position="368"/>
    </location>
</feature>
<dbReference type="OrthoDB" id="4097086at2759"/>
<dbReference type="eggNOG" id="ENOG502S19N">
    <property type="taxonomic scope" value="Eukaryota"/>
</dbReference>
<feature type="region of interest" description="Disordered" evidence="2">
    <location>
        <begin position="203"/>
        <end position="223"/>
    </location>
</feature>
<comment type="caution">
    <text evidence="4">The sequence shown here is derived from an EMBL/GenBank/DDBJ whole genome shotgun (WGS) entry which is preliminary data.</text>
</comment>
<feature type="compositionally biased region" description="Polar residues" evidence="2">
    <location>
        <begin position="203"/>
        <end position="216"/>
    </location>
</feature>
<dbReference type="HOGENOM" id="CLU_016967_3_0_1"/>
<reference evidence="4 5" key="1">
    <citation type="submission" date="2013-03" db="EMBL/GenBank/DDBJ databases">
        <title>The Genome Sequence of Capronia epimyces CBS 606.96.</title>
        <authorList>
            <consortium name="The Broad Institute Genomics Platform"/>
            <person name="Cuomo C."/>
            <person name="de Hoog S."/>
            <person name="Gorbushina A."/>
            <person name="Walker B."/>
            <person name="Young S.K."/>
            <person name="Zeng Q."/>
            <person name="Gargeya S."/>
            <person name="Fitzgerald M."/>
            <person name="Haas B."/>
            <person name="Abouelleil A."/>
            <person name="Allen A.W."/>
            <person name="Alvarado L."/>
            <person name="Arachchi H.M."/>
            <person name="Berlin A.M."/>
            <person name="Chapman S.B."/>
            <person name="Gainer-Dewar J."/>
            <person name="Goldberg J."/>
            <person name="Griggs A."/>
            <person name="Gujja S."/>
            <person name="Hansen M."/>
            <person name="Howarth C."/>
            <person name="Imamovic A."/>
            <person name="Ireland A."/>
            <person name="Larimer J."/>
            <person name="McCowan C."/>
            <person name="Murphy C."/>
            <person name="Pearson M."/>
            <person name="Poon T.W."/>
            <person name="Priest M."/>
            <person name="Roberts A."/>
            <person name="Saif S."/>
            <person name="Shea T."/>
            <person name="Sisk P."/>
            <person name="Sykes S."/>
            <person name="Wortman J."/>
            <person name="Nusbaum C."/>
            <person name="Birren B."/>
        </authorList>
    </citation>
    <scope>NUCLEOTIDE SEQUENCE [LARGE SCALE GENOMIC DNA]</scope>
    <source>
        <strain evidence="4 5">CBS 606.96</strain>
    </source>
</reference>
<feature type="compositionally biased region" description="Low complexity" evidence="2">
    <location>
        <begin position="77"/>
        <end position="91"/>
    </location>
</feature>